<name>A0A8W7PMA6_ANOCL</name>
<dbReference type="Proteomes" id="UP000075882">
    <property type="component" value="Unassembled WGS sequence"/>
</dbReference>
<dbReference type="EnsemblMetazoa" id="ACOM033951-RA">
    <property type="protein sequence ID" value="ACOM033951-PA.1"/>
    <property type="gene ID" value="ACOM033951"/>
</dbReference>
<evidence type="ECO:0000313" key="1">
    <source>
        <dbReference type="EnsemblMetazoa" id="ACOM033951-PA.1"/>
    </source>
</evidence>
<dbReference type="AlphaFoldDB" id="A0A8W7PMA6"/>
<proteinExistence type="predicted"/>
<dbReference type="VEuPathDB" id="VectorBase:ACON2_038494"/>
<protein>
    <submittedName>
        <fullName evidence="1">Uncharacterized protein</fullName>
    </submittedName>
</protein>
<reference evidence="1" key="1">
    <citation type="submission" date="2022-08" db="UniProtKB">
        <authorList>
            <consortium name="EnsemblMetazoa"/>
        </authorList>
    </citation>
    <scope>IDENTIFICATION</scope>
</reference>
<organism evidence="1">
    <name type="scientific">Anopheles coluzzii</name>
    <name type="common">African malaria mosquito</name>
    <dbReference type="NCBI Taxonomy" id="1518534"/>
    <lineage>
        <taxon>Eukaryota</taxon>
        <taxon>Metazoa</taxon>
        <taxon>Ecdysozoa</taxon>
        <taxon>Arthropoda</taxon>
        <taxon>Hexapoda</taxon>
        <taxon>Insecta</taxon>
        <taxon>Pterygota</taxon>
        <taxon>Neoptera</taxon>
        <taxon>Endopterygota</taxon>
        <taxon>Diptera</taxon>
        <taxon>Nematocera</taxon>
        <taxon>Culicoidea</taxon>
        <taxon>Culicidae</taxon>
        <taxon>Anophelinae</taxon>
        <taxon>Anopheles</taxon>
    </lineage>
</organism>
<accession>A0A8W7PMA6</accession>
<sequence length="203" mass="21827">MNLRGKEKYNSVNHLTGLAQCLIDRNTIIDLRNETMVAGTIVDVDGRTAAAESLIPDALPGVTVPSLMKHGRSLASPSAVVPCFGYSSTANLIVSLRPATSTGTISSIVERIRQAVVQHRIDHLGLAHFGATAHMHHMRCLGHGLLSARDDDGSITGPDRLIAEGNRFQTGAAQHVDVVRWDFLRYARFNGSLAGRVLSLAGR</sequence>